<evidence type="ECO:0000256" key="3">
    <source>
        <dbReference type="ARBA" id="ARBA00023163"/>
    </source>
</evidence>
<dbReference type="SUPFAM" id="SSF46894">
    <property type="entry name" value="C-terminal effector domain of the bipartite response regulators"/>
    <property type="match status" value="1"/>
</dbReference>
<evidence type="ECO:0000313" key="6">
    <source>
        <dbReference type="Proteomes" id="UP001059836"/>
    </source>
</evidence>
<dbReference type="PROSITE" id="PS50043">
    <property type="entry name" value="HTH_LUXR_2"/>
    <property type="match status" value="1"/>
</dbReference>
<dbReference type="PANTHER" id="PTHR44688:SF16">
    <property type="entry name" value="DNA-BINDING TRANSCRIPTIONAL ACTIVATOR DEVR_DOSR"/>
    <property type="match status" value="1"/>
</dbReference>
<sequence>MSYRRRGGRGTCRNPRRPAVSCRAVVFCHETGESMITMTARGRTTPTRPYASMLAQAIRHGDDRAFADLETVSREDGATLESVRQLLLELLLARTLTGHQVRRAAELLTTLEDIRRRGIHSRITGYRNRFEGLRRMYATLPTTAPAELPMAVTSRVCHELGFAKSMYSAVRGSIWAPQTIAIHRDLGGFSDLRRAVNGHVVPKGAAPREEGIMNRPRGMMVEYADTLHDTYKPLIDLSKPQGYVVVPVIVAGNVRAIIHADRNHVAIDSPDLEMLHAVGGACALAAETALVRSRIARHNRAMRDQLKAFESALSDLEESQLSYVEAATGSRPGEVTVTVDPRNLLTARELQVFELAACGETNAAIAEHLDILPGTVKTHLHQSYRKLGVANRAEAAATFHSWGPRGAPGNLIG</sequence>
<dbReference type="EMBL" id="CP045809">
    <property type="protein sequence ID" value="QHN34934.1"/>
    <property type="molecule type" value="Genomic_DNA"/>
</dbReference>
<dbReference type="PRINTS" id="PR00038">
    <property type="entry name" value="HTHLUXR"/>
</dbReference>
<evidence type="ECO:0000259" key="4">
    <source>
        <dbReference type="PROSITE" id="PS50043"/>
    </source>
</evidence>
<feature type="domain" description="HTH luxR-type" evidence="4">
    <location>
        <begin position="338"/>
        <end position="403"/>
    </location>
</feature>
<evidence type="ECO:0000313" key="5">
    <source>
        <dbReference type="EMBL" id="QHN34934.1"/>
    </source>
</evidence>
<gene>
    <name evidence="5" type="ORF">GII31_08510</name>
</gene>
<dbReference type="InterPro" id="IPR036388">
    <property type="entry name" value="WH-like_DNA-bd_sf"/>
</dbReference>
<evidence type="ECO:0000256" key="2">
    <source>
        <dbReference type="ARBA" id="ARBA00023125"/>
    </source>
</evidence>
<dbReference type="InterPro" id="IPR016032">
    <property type="entry name" value="Sig_transdc_resp-reg_C-effctor"/>
</dbReference>
<dbReference type="Pfam" id="PF00196">
    <property type="entry name" value="GerE"/>
    <property type="match status" value="1"/>
</dbReference>
<proteinExistence type="predicted"/>
<dbReference type="SMART" id="SM00421">
    <property type="entry name" value="HTH_LUXR"/>
    <property type="match status" value="1"/>
</dbReference>
<dbReference type="CDD" id="cd06170">
    <property type="entry name" value="LuxR_C_like"/>
    <property type="match status" value="1"/>
</dbReference>
<dbReference type="PANTHER" id="PTHR44688">
    <property type="entry name" value="DNA-BINDING TRANSCRIPTIONAL ACTIVATOR DEVR_DOSR"/>
    <property type="match status" value="1"/>
</dbReference>
<dbReference type="InterPro" id="IPR000792">
    <property type="entry name" value="Tscrpt_reg_LuxR_C"/>
</dbReference>
<reference evidence="5" key="1">
    <citation type="journal article" date="2021" name="Nat. Microbiol.">
        <title>Cocultivation of an ultrasmall environmental parasitic bacterium with lytic ability against bacteria associated with wastewater foams.</title>
        <authorList>
            <person name="Batinovic S."/>
            <person name="Rose J.J.A."/>
            <person name="Ratcliffe J."/>
            <person name="Seviour R.J."/>
            <person name="Petrovski S."/>
        </authorList>
    </citation>
    <scope>NUCLEOTIDE SEQUENCE</scope>
    <source>
        <strain evidence="5">CON9</strain>
    </source>
</reference>
<protein>
    <recommendedName>
        <fullName evidence="4">HTH luxR-type domain-containing protein</fullName>
    </recommendedName>
</protein>
<name>A0ABX6IHU3_9ACTN</name>
<keyword evidence="6" id="KW-1185">Reference proteome</keyword>
<evidence type="ECO:0000256" key="1">
    <source>
        <dbReference type="ARBA" id="ARBA00023015"/>
    </source>
</evidence>
<keyword evidence="3" id="KW-0804">Transcription</keyword>
<dbReference type="Gene3D" id="1.10.10.10">
    <property type="entry name" value="Winged helix-like DNA-binding domain superfamily/Winged helix DNA-binding domain"/>
    <property type="match status" value="1"/>
</dbReference>
<keyword evidence="1" id="KW-0805">Transcription regulation</keyword>
<accession>A0ABX6IHU3</accession>
<organism evidence="5 6">
    <name type="scientific">Gordonia pseudamarae</name>
    <dbReference type="NCBI Taxonomy" id="2831662"/>
    <lineage>
        <taxon>Bacteria</taxon>
        <taxon>Bacillati</taxon>
        <taxon>Actinomycetota</taxon>
        <taxon>Actinomycetes</taxon>
        <taxon>Mycobacteriales</taxon>
        <taxon>Gordoniaceae</taxon>
        <taxon>Gordonia</taxon>
    </lineage>
</organism>
<dbReference type="Proteomes" id="UP001059836">
    <property type="component" value="Chromosome"/>
</dbReference>
<keyword evidence="2" id="KW-0238">DNA-binding</keyword>